<organism evidence="2">
    <name type="scientific">Serpula lacrymans var. lacrymans (strain S7.3)</name>
    <name type="common">Dry rot fungus</name>
    <dbReference type="NCBI Taxonomy" id="936435"/>
    <lineage>
        <taxon>Eukaryota</taxon>
        <taxon>Fungi</taxon>
        <taxon>Dikarya</taxon>
        <taxon>Basidiomycota</taxon>
        <taxon>Agaricomycotina</taxon>
        <taxon>Agaricomycetes</taxon>
        <taxon>Agaricomycetidae</taxon>
        <taxon>Boletales</taxon>
        <taxon>Coniophorineae</taxon>
        <taxon>Serpulaceae</taxon>
        <taxon>Serpula</taxon>
    </lineage>
</organism>
<evidence type="ECO:0000313" key="2">
    <source>
        <dbReference type="Proteomes" id="UP000008063"/>
    </source>
</evidence>
<dbReference type="EMBL" id="GL945483">
    <property type="protein sequence ID" value="EGN96946.1"/>
    <property type="molecule type" value="Genomic_DNA"/>
</dbReference>
<keyword evidence="2" id="KW-1185">Reference proteome</keyword>
<name>F8Q491_SERL3</name>
<sequence>MAGIFLIRRTPSNPQEYVLVIQFTAMAGIFLIRRFNFIIVEIEDNVRRERCRCTRAFCGCQQPVHTHGVQAVSIALFSEAHIKDPVSVSARLARLFFRNACIADAQVNLSPRQLYMWSTFLPSLSTFAHWLTRRLGFSINNTHCQDWAEDIFPGPLRNIDILLRCWTRCGTGS</sequence>
<proteinExistence type="predicted"/>
<dbReference type="HOGENOM" id="CLU_1548545_0_0_1"/>
<dbReference type="AlphaFoldDB" id="F8Q491"/>
<protein>
    <submittedName>
        <fullName evidence="1">Uncharacterized protein</fullName>
    </submittedName>
</protein>
<dbReference type="InParanoid" id="F8Q491"/>
<evidence type="ECO:0000313" key="1">
    <source>
        <dbReference type="EMBL" id="EGN96946.1"/>
    </source>
</evidence>
<accession>F8Q491</accession>
<gene>
    <name evidence="1" type="ORF">SERLA73DRAFT_75793</name>
</gene>
<reference evidence="2" key="1">
    <citation type="journal article" date="2011" name="Science">
        <title>The plant cell wall-decomposing machinery underlies the functional diversity of forest fungi.</title>
        <authorList>
            <person name="Eastwood D.C."/>
            <person name="Floudas D."/>
            <person name="Binder M."/>
            <person name="Majcherczyk A."/>
            <person name="Schneider P."/>
            <person name="Aerts A."/>
            <person name="Asiegbu F.O."/>
            <person name="Baker S.E."/>
            <person name="Barry K."/>
            <person name="Bendiksby M."/>
            <person name="Blumentritt M."/>
            <person name="Coutinho P.M."/>
            <person name="Cullen D."/>
            <person name="de Vries R.P."/>
            <person name="Gathman A."/>
            <person name="Goodell B."/>
            <person name="Henrissat B."/>
            <person name="Ihrmark K."/>
            <person name="Kauserud H."/>
            <person name="Kohler A."/>
            <person name="LaButti K."/>
            <person name="Lapidus A."/>
            <person name="Lavin J.L."/>
            <person name="Lee Y.-H."/>
            <person name="Lindquist E."/>
            <person name="Lilly W."/>
            <person name="Lucas S."/>
            <person name="Morin E."/>
            <person name="Murat C."/>
            <person name="Oguiza J.A."/>
            <person name="Park J."/>
            <person name="Pisabarro A.G."/>
            <person name="Riley R."/>
            <person name="Rosling A."/>
            <person name="Salamov A."/>
            <person name="Schmidt O."/>
            <person name="Schmutz J."/>
            <person name="Skrede I."/>
            <person name="Stenlid J."/>
            <person name="Wiebenga A."/>
            <person name="Xie X."/>
            <person name="Kuees U."/>
            <person name="Hibbett D.S."/>
            <person name="Hoffmeister D."/>
            <person name="Hoegberg N."/>
            <person name="Martin F."/>
            <person name="Grigoriev I.V."/>
            <person name="Watkinson S.C."/>
        </authorList>
    </citation>
    <scope>NUCLEOTIDE SEQUENCE [LARGE SCALE GENOMIC DNA]</scope>
    <source>
        <strain evidence="2">strain S7.3</strain>
    </source>
</reference>
<dbReference type="Proteomes" id="UP000008063">
    <property type="component" value="Unassembled WGS sequence"/>
</dbReference>